<dbReference type="InterPro" id="IPR036890">
    <property type="entry name" value="HATPase_C_sf"/>
</dbReference>
<keyword evidence="5" id="KW-0902">Two-component regulatory system</keyword>
<dbReference type="SUPFAM" id="SSF55874">
    <property type="entry name" value="ATPase domain of HSP90 chaperone/DNA topoisomerase II/histidine kinase"/>
    <property type="match status" value="1"/>
</dbReference>
<accession>A0A9X3CBY7</accession>
<dbReference type="SUPFAM" id="SSF52172">
    <property type="entry name" value="CheY-like"/>
    <property type="match status" value="1"/>
</dbReference>
<evidence type="ECO:0000259" key="8">
    <source>
        <dbReference type="PROSITE" id="PS50109"/>
    </source>
</evidence>
<dbReference type="RefSeq" id="WP_265686611.1">
    <property type="nucleotide sequence ID" value="NZ_JAKRRX010000012.1"/>
</dbReference>
<dbReference type="InterPro" id="IPR005467">
    <property type="entry name" value="His_kinase_dom"/>
</dbReference>
<evidence type="ECO:0000259" key="9">
    <source>
        <dbReference type="PROSITE" id="PS50110"/>
    </source>
</evidence>
<dbReference type="SUPFAM" id="SSF47384">
    <property type="entry name" value="Homodimeric domain of signal transducing histidine kinase"/>
    <property type="match status" value="1"/>
</dbReference>
<dbReference type="AlphaFoldDB" id="A0A9X3CBY7"/>
<keyword evidence="10" id="KW-0547">Nucleotide-binding</keyword>
<dbReference type="InterPro" id="IPR001789">
    <property type="entry name" value="Sig_transdc_resp-reg_receiver"/>
</dbReference>
<evidence type="ECO:0000256" key="4">
    <source>
        <dbReference type="ARBA" id="ARBA00022801"/>
    </source>
</evidence>
<dbReference type="EC" id="2.7.13.3" evidence="2"/>
<gene>
    <name evidence="10" type="ORF">MD483_03580</name>
</gene>
<dbReference type="InterPro" id="IPR036097">
    <property type="entry name" value="HisK_dim/P_sf"/>
</dbReference>
<dbReference type="PANTHER" id="PTHR45339">
    <property type="entry name" value="HYBRID SIGNAL TRANSDUCTION HISTIDINE KINASE J"/>
    <property type="match status" value="1"/>
</dbReference>
<name>A0A9X3CBY7_9VIBR</name>
<evidence type="ECO:0000256" key="6">
    <source>
        <dbReference type="PROSITE-ProRule" id="PRU00169"/>
    </source>
</evidence>
<dbReference type="FunFam" id="3.30.565.10:FF:000010">
    <property type="entry name" value="Sensor histidine kinase RcsC"/>
    <property type="match status" value="1"/>
</dbReference>
<dbReference type="EMBL" id="JAKRRX010000012">
    <property type="protein sequence ID" value="MCW8332913.1"/>
    <property type="molecule type" value="Genomic_DNA"/>
</dbReference>
<dbReference type="PROSITE" id="PS50110">
    <property type="entry name" value="RESPONSE_REGULATORY"/>
    <property type="match status" value="1"/>
</dbReference>
<dbReference type="GO" id="GO:0016787">
    <property type="term" value="F:hydrolase activity"/>
    <property type="evidence" value="ECO:0007669"/>
    <property type="project" value="UniProtKB-KW"/>
</dbReference>
<dbReference type="CDD" id="cd16922">
    <property type="entry name" value="HATPase_EvgS-ArcB-TorS-like"/>
    <property type="match status" value="1"/>
</dbReference>
<dbReference type="Proteomes" id="UP001155586">
    <property type="component" value="Unassembled WGS sequence"/>
</dbReference>
<feature type="modified residue" description="4-aspartylphosphate" evidence="6">
    <location>
        <position position="500"/>
    </location>
</feature>
<evidence type="ECO:0000256" key="7">
    <source>
        <dbReference type="SAM" id="Coils"/>
    </source>
</evidence>
<dbReference type="InterPro" id="IPR003594">
    <property type="entry name" value="HATPase_dom"/>
</dbReference>
<sequence>MAEKSPLERKVQREIAARKEAERLLEQKALELYEANQQLQVALRQLEKQSQHDLRKFEFEEQVDSTMIQFGRAFLTNSVDDAILSNFLDQLTNSDVIETAFLNLTPNLIKTLNRTQFGHEDHARSQQTTTYIQWIDSKLHMPVEISRERVGELIFSVRVGDVDKDFIVNQMTLVLELLCSALSRQIILDSALDARLRAEESERSTKEFVAMINHELRTPLNGLLGSAELLSDTSLDDNQQIYLNNLTHSGDLLRTIINDLLDFSKISAGMMELIPTRFVWSEIENTLVGIFDSKAKEKCITFEVDTQQSFPKCFIGDAERVSQVLVNLVGNAIKFTSEGEVILRCQQSPNGIQFEVIDTGRGIAESAQRSLFDPFVQADRSSRRHFEGTGLGLAICKKLVELMNGEISFTSEIGKGTHFTVVLPLKAAKEVELNERDSADKVDRKSIQELSILVVDDIRMNLVIINQMLKKLKVTPDTQGNGFEALKAAEAKQYDLIFMDCRMPEMDGFEATQRLREQGWKIPIIALTAGTTLEEREKCIECGMDDILTKPYTAADLEAMITKWT</sequence>
<dbReference type="InterPro" id="IPR011006">
    <property type="entry name" value="CheY-like_superfamily"/>
</dbReference>
<feature type="domain" description="Histidine kinase" evidence="8">
    <location>
        <begin position="211"/>
        <end position="427"/>
    </location>
</feature>
<keyword evidence="7" id="KW-0175">Coiled coil</keyword>
<keyword evidence="4" id="KW-0378">Hydrolase</keyword>
<evidence type="ECO:0000256" key="5">
    <source>
        <dbReference type="ARBA" id="ARBA00023012"/>
    </source>
</evidence>
<dbReference type="SMART" id="SM00387">
    <property type="entry name" value="HATPase_c"/>
    <property type="match status" value="1"/>
</dbReference>
<protein>
    <recommendedName>
        <fullName evidence="2">histidine kinase</fullName>
        <ecNumber evidence="2">2.7.13.3</ecNumber>
    </recommendedName>
</protein>
<keyword evidence="10" id="KW-0067">ATP-binding</keyword>
<dbReference type="InterPro" id="IPR003661">
    <property type="entry name" value="HisK_dim/P_dom"/>
</dbReference>
<dbReference type="InterPro" id="IPR004358">
    <property type="entry name" value="Sig_transdc_His_kin-like_C"/>
</dbReference>
<dbReference type="PRINTS" id="PR00344">
    <property type="entry name" value="BCTRLSENSOR"/>
</dbReference>
<comment type="caution">
    <text evidence="10">The sequence shown here is derived from an EMBL/GenBank/DDBJ whole genome shotgun (WGS) entry which is preliminary data.</text>
</comment>
<keyword evidence="11" id="KW-1185">Reference proteome</keyword>
<dbReference type="GO" id="GO:0005524">
    <property type="term" value="F:ATP binding"/>
    <property type="evidence" value="ECO:0007669"/>
    <property type="project" value="UniProtKB-KW"/>
</dbReference>
<proteinExistence type="predicted"/>
<feature type="domain" description="Response regulatory" evidence="9">
    <location>
        <begin position="451"/>
        <end position="565"/>
    </location>
</feature>
<evidence type="ECO:0000256" key="2">
    <source>
        <dbReference type="ARBA" id="ARBA00012438"/>
    </source>
</evidence>
<dbReference type="GO" id="GO:0000155">
    <property type="term" value="F:phosphorelay sensor kinase activity"/>
    <property type="evidence" value="ECO:0007669"/>
    <property type="project" value="InterPro"/>
</dbReference>
<dbReference type="Gene3D" id="1.10.287.130">
    <property type="match status" value="1"/>
</dbReference>
<dbReference type="PROSITE" id="PS50109">
    <property type="entry name" value="HIS_KIN"/>
    <property type="match status" value="1"/>
</dbReference>
<dbReference type="Pfam" id="PF00072">
    <property type="entry name" value="Response_reg"/>
    <property type="match status" value="1"/>
</dbReference>
<dbReference type="CDD" id="cd00082">
    <property type="entry name" value="HisKA"/>
    <property type="match status" value="1"/>
</dbReference>
<feature type="coiled-coil region" evidence="7">
    <location>
        <begin position="18"/>
        <end position="56"/>
    </location>
</feature>
<dbReference type="Gene3D" id="3.40.50.2300">
    <property type="match status" value="1"/>
</dbReference>
<dbReference type="Pfam" id="PF02518">
    <property type="entry name" value="HATPase_c"/>
    <property type="match status" value="1"/>
</dbReference>
<organism evidence="10 11">
    <name type="scientific">Vibrio paucivorans</name>
    <dbReference type="NCBI Taxonomy" id="2829489"/>
    <lineage>
        <taxon>Bacteria</taxon>
        <taxon>Pseudomonadati</taxon>
        <taxon>Pseudomonadota</taxon>
        <taxon>Gammaproteobacteria</taxon>
        <taxon>Vibrionales</taxon>
        <taxon>Vibrionaceae</taxon>
        <taxon>Vibrio</taxon>
    </lineage>
</organism>
<evidence type="ECO:0000313" key="10">
    <source>
        <dbReference type="EMBL" id="MCW8332913.1"/>
    </source>
</evidence>
<dbReference type="CDD" id="cd17546">
    <property type="entry name" value="REC_hyHK_CKI1_RcsC-like"/>
    <property type="match status" value="1"/>
</dbReference>
<evidence type="ECO:0000256" key="1">
    <source>
        <dbReference type="ARBA" id="ARBA00000085"/>
    </source>
</evidence>
<dbReference type="SMART" id="SM00388">
    <property type="entry name" value="HisKA"/>
    <property type="match status" value="1"/>
</dbReference>
<dbReference type="SMART" id="SM00448">
    <property type="entry name" value="REC"/>
    <property type="match status" value="1"/>
</dbReference>
<dbReference type="Pfam" id="PF00512">
    <property type="entry name" value="HisKA"/>
    <property type="match status" value="1"/>
</dbReference>
<evidence type="ECO:0000313" key="11">
    <source>
        <dbReference type="Proteomes" id="UP001155586"/>
    </source>
</evidence>
<comment type="catalytic activity">
    <reaction evidence="1">
        <text>ATP + protein L-histidine = ADP + protein N-phospho-L-histidine.</text>
        <dbReference type="EC" id="2.7.13.3"/>
    </reaction>
</comment>
<keyword evidence="3 6" id="KW-0597">Phosphoprotein</keyword>
<evidence type="ECO:0000256" key="3">
    <source>
        <dbReference type="ARBA" id="ARBA00022553"/>
    </source>
</evidence>
<dbReference type="Gene3D" id="3.30.565.10">
    <property type="entry name" value="Histidine kinase-like ATPase, C-terminal domain"/>
    <property type="match status" value="1"/>
</dbReference>
<dbReference type="PANTHER" id="PTHR45339:SF1">
    <property type="entry name" value="HYBRID SIGNAL TRANSDUCTION HISTIDINE KINASE J"/>
    <property type="match status" value="1"/>
</dbReference>
<reference evidence="10" key="1">
    <citation type="submission" date="2022-02" db="EMBL/GenBank/DDBJ databases">
        <title>Vibrio sp. nov., a new bacterium isolated from Bohai sea, China.</title>
        <authorList>
            <person name="Yuan Y."/>
        </authorList>
    </citation>
    <scope>NUCLEOTIDE SEQUENCE</scope>
    <source>
        <strain evidence="10">DBSS07</strain>
    </source>
</reference>